<gene>
    <name evidence="2" type="ORF">NMG11_12850</name>
</gene>
<evidence type="ECO:0000259" key="1">
    <source>
        <dbReference type="SMART" id="SM00953"/>
    </source>
</evidence>
<name>A0ABT5RGX8_9PSED</name>
<dbReference type="Proteomes" id="UP001150614">
    <property type="component" value="Unassembled WGS sequence"/>
</dbReference>
<keyword evidence="3" id="KW-1185">Reference proteome</keyword>
<organism evidence="2 3">
    <name type="scientific">Pseudomonas carnis</name>
    <dbReference type="NCBI Taxonomy" id="2487355"/>
    <lineage>
        <taxon>Bacteria</taxon>
        <taxon>Pseudomonadati</taxon>
        <taxon>Pseudomonadota</taxon>
        <taxon>Gammaproteobacteria</taxon>
        <taxon>Pseudomonadales</taxon>
        <taxon>Pseudomonadaceae</taxon>
        <taxon>Pseudomonas</taxon>
    </lineage>
</organism>
<sequence length="358" mass="40907">MIEETAETNQTLLCSDCFTDEGLRIDAFKLGIEEHLKCPNCHSQEGRKLTKELIEALAWRFFVGGTTVRCDYGAAPVIQCNEHHFGRSDISPSIWLKDDIRLLEEAAQLGFFHYGPRLWMIGEVEPLKDLQDESKRLQIIKRVMKEYPVKTLVMGEKFYRLRICPQRPADPAEYDSPPIALAGKGRLDSPGFPIMYGSQDIDVCIHECRASTDDDIYVATLEPKRNLRLLDLTHLLEEDVTEFESLDMAIHMLFLARSHSYEISRAIALAAKEAGFDGIIYPSFFSLIRTGGHPFETTYGMSLRRYHPEREKYAEAYTIQNFALFGRPLENDLVSIKCINRLILTQVGYIGHFGPVEY</sequence>
<protein>
    <submittedName>
        <fullName evidence="2">RES family NAD+ phosphorylase</fullName>
    </submittedName>
</protein>
<feature type="domain" description="RES" evidence="1">
    <location>
        <begin position="173"/>
        <end position="336"/>
    </location>
</feature>
<accession>A0ABT5RGX8</accession>
<dbReference type="InterPro" id="IPR014914">
    <property type="entry name" value="RES_dom"/>
</dbReference>
<dbReference type="SMART" id="SM00953">
    <property type="entry name" value="RES"/>
    <property type="match status" value="1"/>
</dbReference>
<dbReference type="RefSeq" id="WP_054897363.1">
    <property type="nucleotide sequence ID" value="NZ_BQHG01000043.1"/>
</dbReference>
<dbReference type="Pfam" id="PF08808">
    <property type="entry name" value="RES"/>
    <property type="match status" value="1"/>
</dbReference>
<dbReference type="EMBL" id="JANCLL010000013">
    <property type="protein sequence ID" value="MDD1944712.1"/>
    <property type="molecule type" value="Genomic_DNA"/>
</dbReference>
<comment type="caution">
    <text evidence="2">The sequence shown here is derived from an EMBL/GenBank/DDBJ whole genome shotgun (WGS) entry which is preliminary data.</text>
</comment>
<evidence type="ECO:0000313" key="2">
    <source>
        <dbReference type="EMBL" id="MDD1944712.1"/>
    </source>
</evidence>
<proteinExistence type="predicted"/>
<reference evidence="2" key="1">
    <citation type="submission" date="2022-07" db="EMBL/GenBank/DDBJ databases">
        <title>Draft genome of Pseudomonas carnis strain LP isolated from cheese.</title>
        <authorList>
            <person name="Wolfe B.E."/>
        </authorList>
    </citation>
    <scope>NUCLEOTIDE SEQUENCE</scope>
    <source>
        <strain evidence="2">LP</strain>
    </source>
</reference>
<evidence type="ECO:0000313" key="3">
    <source>
        <dbReference type="Proteomes" id="UP001150614"/>
    </source>
</evidence>